<dbReference type="Gene3D" id="1.25.40.10">
    <property type="entry name" value="Tetratricopeptide repeat domain"/>
    <property type="match status" value="2"/>
</dbReference>
<feature type="chain" id="PRO_5007386339" evidence="4">
    <location>
        <begin position="28"/>
        <end position="295"/>
    </location>
</feature>
<dbReference type="PROSITE" id="PS50005">
    <property type="entry name" value="TPR"/>
    <property type="match status" value="2"/>
</dbReference>
<feature type="signal peptide" evidence="4">
    <location>
        <begin position="1"/>
        <end position="27"/>
    </location>
</feature>
<dbReference type="SUPFAM" id="SSF48452">
    <property type="entry name" value="TPR-like"/>
    <property type="match status" value="2"/>
</dbReference>
<proteinExistence type="predicted"/>
<feature type="repeat" description="TPR" evidence="3">
    <location>
        <begin position="78"/>
        <end position="111"/>
    </location>
</feature>
<feature type="repeat" description="TPR" evidence="3">
    <location>
        <begin position="112"/>
        <end position="145"/>
    </location>
</feature>
<dbReference type="PANTHER" id="PTHR44858:SF1">
    <property type="entry name" value="UDP-N-ACETYLGLUCOSAMINE--PEPTIDE N-ACETYLGLUCOSAMINYLTRANSFERASE SPINDLY-RELATED"/>
    <property type="match status" value="1"/>
</dbReference>
<dbReference type="EMBL" id="JRAK01000070">
    <property type="protein sequence ID" value="KGN88538.1"/>
    <property type="molecule type" value="Genomic_DNA"/>
</dbReference>
<dbReference type="SMART" id="SM00028">
    <property type="entry name" value="TPR"/>
    <property type="match status" value="6"/>
</dbReference>
<dbReference type="InterPro" id="IPR019734">
    <property type="entry name" value="TPR_rpt"/>
</dbReference>
<dbReference type="RefSeq" id="WP_039421073.1">
    <property type="nucleotide sequence ID" value="NZ_JRAI01000055.1"/>
</dbReference>
<comment type="caution">
    <text evidence="6">The sequence shown here is derived from an EMBL/GenBank/DDBJ whole genome shotgun (WGS) entry which is preliminary data.</text>
</comment>
<evidence type="ECO:0000256" key="1">
    <source>
        <dbReference type="ARBA" id="ARBA00022737"/>
    </source>
</evidence>
<dbReference type="PANTHER" id="PTHR44858">
    <property type="entry name" value="TETRATRICOPEPTIDE REPEAT PROTEIN 6"/>
    <property type="match status" value="1"/>
</dbReference>
<sequence>MTDRFLRILRLSALCLLFSALLPPLFGQPTTTRQDSLPADYTRLIDRSFEALGQGNLELAEQALRQAIKAYPDLPSGYALMNNLGAIQQRQGKLEEALLTYSAALQKLPDDKLLRTNRAMLLTEMGRTDEAIFDYNELLRAEPDNEIFHYGRAMLYLAKGMYGDAESDLEEILRVNDSSLKARLGIALVATMKGEYDKAERLYNYVIDKLPKNAAAYEGRARLFLNKGMKGYALRDINKAFEYATPPATSLFVLRGEINAAIGDKKAAAEDYAAAESRGYSKESLDVLRAALRKQ</sequence>
<reference evidence="5 7" key="1">
    <citation type="submission" date="2014-08" db="EMBL/GenBank/DDBJ databases">
        <title>Porphyromonas gulae strain:COT-052_OH1451 Genome sequencing.</title>
        <authorList>
            <person name="Wallis C."/>
            <person name="Deusch O."/>
            <person name="O'Flynn C."/>
            <person name="Davis I."/>
            <person name="Jospin G."/>
            <person name="Darling A.E."/>
            <person name="Coil D.A."/>
            <person name="Alexiev A."/>
            <person name="Horsfall A."/>
            <person name="Kirkwood N."/>
            <person name="Harris S."/>
            <person name="Eisen J.A."/>
        </authorList>
    </citation>
    <scope>NUCLEOTIDE SEQUENCE [LARGE SCALE GENOMIC DNA]</scope>
    <source>
        <strain evidence="7">COT-052 OH1451</strain>
        <strain evidence="5">COT-052_OH1451</strain>
    </source>
</reference>
<dbReference type="InterPro" id="IPR050498">
    <property type="entry name" value="Ycf3"/>
</dbReference>
<name>A0A0A2FC10_9PORP</name>
<dbReference type="Proteomes" id="UP000030146">
    <property type="component" value="Unassembled WGS sequence"/>
</dbReference>
<dbReference type="Pfam" id="PF13432">
    <property type="entry name" value="TPR_16"/>
    <property type="match status" value="2"/>
</dbReference>
<dbReference type="eggNOG" id="COG0457">
    <property type="taxonomic scope" value="Bacteria"/>
</dbReference>
<dbReference type="AlphaFoldDB" id="A0A0A2FC10"/>
<keyword evidence="4" id="KW-0732">Signal</keyword>
<keyword evidence="1" id="KW-0677">Repeat</keyword>
<protein>
    <submittedName>
        <fullName evidence="6">Tetratricopeptide repeat protein</fullName>
    </submittedName>
</protein>
<accession>A0A0A2FC10</accession>
<evidence type="ECO:0000313" key="7">
    <source>
        <dbReference type="Proteomes" id="UP000030130"/>
    </source>
</evidence>
<dbReference type="Pfam" id="PF13181">
    <property type="entry name" value="TPR_8"/>
    <property type="match status" value="1"/>
</dbReference>
<reference evidence="6 8" key="2">
    <citation type="submission" date="2014-08" db="EMBL/GenBank/DDBJ databases">
        <title>Porphyromonas gulae strain:COT-052_OH3439 Genome sequencing.</title>
        <authorList>
            <person name="Wallis C."/>
            <person name="Deusch O."/>
            <person name="O'Flynn C."/>
            <person name="Davis I."/>
            <person name="Jospin G."/>
            <person name="Darling A.E."/>
            <person name="Coil D.A."/>
            <person name="Alexiev A."/>
            <person name="Horsfall A."/>
            <person name="Kirkwood N."/>
            <person name="Harris S."/>
            <person name="Eisen J.A."/>
        </authorList>
    </citation>
    <scope>NUCLEOTIDE SEQUENCE [LARGE SCALE GENOMIC DNA]</scope>
    <source>
        <strain evidence="8">COT-052 OH3439</strain>
        <strain evidence="6">COT-052_OH3439</strain>
    </source>
</reference>
<keyword evidence="8" id="KW-1185">Reference proteome</keyword>
<dbReference type="OrthoDB" id="1013907at2"/>
<dbReference type="Proteomes" id="UP000030130">
    <property type="component" value="Unassembled WGS sequence"/>
</dbReference>
<evidence type="ECO:0000313" key="5">
    <source>
        <dbReference type="EMBL" id="KGN85424.1"/>
    </source>
</evidence>
<evidence type="ECO:0000256" key="4">
    <source>
        <dbReference type="SAM" id="SignalP"/>
    </source>
</evidence>
<evidence type="ECO:0000313" key="8">
    <source>
        <dbReference type="Proteomes" id="UP000030146"/>
    </source>
</evidence>
<evidence type="ECO:0000313" key="6">
    <source>
        <dbReference type="EMBL" id="KGN88538.1"/>
    </source>
</evidence>
<dbReference type="EMBL" id="JRAI01000055">
    <property type="protein sequence ID" value="KGN85424.1"/>
    <property type="molecule type" value="Genomic_DNA"/>
</dbReference>
<evidence type="ECO:0000256" key="2">
    <source>
        <dbReference type="ARBA" id="ARBA00022803"/>
    </source>
</evidence>
<dbReference type="STRING" id="111105.HR09_01185"/>
<dbReference type="InterPro" id="IPR011990">
    <property type="entry name" value="TPR-like_helical_dom_sf"/>
</dbReference>
<evidence type="ECO:0000256" key="3">
    <source>
        <dbReference type="PROSITE-ProRule" id="PRU00339"/>
    </source>
</evidence>
<gene>
    <name evidence="5" type="ORF">HR08_05880</name>
    <name evidence="6" type="ORF">HR15_04975</name>
</gene>
<keyword evidence="2 3" id="KW-0802">TPR repeat</keyword>
<organism evidence="6 8">
    <name type="scientific">Porphyromonas gulae</name>
    <dbReference type="NCBI Taxonomy" id="111105"/>
    <lineage>
        <taxon>Bacteria</taxon>
        <taxon>Pseudomonadati</taxon>
        <taxon>Bacteroidota</taxon>
        <taxon>Bacteroidia</taxon>
        <taxon>Bacteroidales</taxon>
        <taxon>Porphyromonadaceae</taxon>
        <taxon>Porphyromonas</taxon>
    </lineage>
</organism>